<proteinExistence type="predicted"/>
<dbReference type="InterPro" id="IPR011008">
    <property type="entry name" value="Dimeric_a/b-barrel"/>
</dbReference>
<comment type="caution">
    <text evidence="1">The sequence shown here is derived from an EMBL/GenBank/DDBJ whole genome shotgun (WGS) entry which is preliminary data.</text>
</comment>
<dbReference type="SUPFAM" id="SSF54909">
    <property type="entry name" value="Dimeric alpha+beta barrel"/>
    <property type="match status" value="1"/>
</dbReference>
<protein>
    <recommendedName>
        <fullName evidence="3">Stress-response A/B barrel domain-containing protein</fullName>
    </recommendedName>
</protein>
<dbReference type="Proteomes" id="UP001589608">
    <property type="component" value="Unassembled WGS sequence"/>
</dbReference>
<name>A0ABV5M385_9ACTN</name>
<gene>
    <name evidence="1" type="ORF">ACFFTR_09500</name>
</gene>
<evidence type="ECO:0000313" key="2">
    <source>
        <dbReference type="Proteomes" id="UP001589608"/>
    </source>
</evidence>
<keyword evidence="2" id="KW-1185">Reference proteome</keyword>
<sequence length="107" mass="11764">MIMHTLVYRFTEPAPEVQRQAFFAEAGRVALGTGLAESFAAQPGLPGPMGDGAQVAIAQLTFRDAEHLRAYAAAPAVRQLLARWRQRLHWEIVPITHEPLHPAAAEE</sequence>
<reference evidence="1 2" key="1">
    <citation type="submission" date="2024-09" db="EMBL/GenBank/DDBJ databases">
        <authorList>
            <person name="Sun Q."/>
            <person name="Mori K."/>
        </authorList>
    </citation>
    <scope>NUCLEOTIDE SEQUENCE [LARGE SCALE GENOMIC DNA]</scope>
    <source>
        <strain evidence="1 2">JCM 3307</strain>
    </source>
</reference>
<organism evidence="1 2">
    <name type="scientific">Dactylosporangium vinaceum</name>
    <dbReference type="NCBI Taxonomy" id="53362"/>
    <lineage>
        <taxon>Bacteria</taxon>
        <taxon>Bacillati</taxon>
        <taxon>Actinomycetota</taxon>
        <taxon>Actinomycetes</taxon>
        <taxon>Micromonosporales</taxon>
        <taxon>Micromonosporaceae</taxon>
        <taxon>Dactylosporangium</taxon>
    </lineage>
</organism>
<accession>A0ABV5M385</accession>
<dbReference type="RefSeq" id="WP_223103574.1">
    <property type="nucleotide sequence ID" value="NZ_CP061913.1"/>
</dbReference>
<evidence type="ECO:0000313" key="1">
    <source>
        <dbReference type="EMBL" id="MFB9443317.1"/>
    </source>
</evidence>
<dbReference type="EMBL" id="JBHMCA010000020">
    <property type="protein sequence ID" value="MFB9443317.1"/>
    <property type="molecule type" value="Genomic_DNA"/>
</dbReference>
<evidence type="ECO:0008006" key="3">
    <source>
        <dbReference type="Google" id="ProtNLM"/>
    </source>
</evidence>